<dbReference type="PANTHER" id="PTHR47691">
    <property type="entry name" value="REGULATOR-RELATED"/>
    <property type="match status" value="1"/>
</dbReference>
<dbReference type="SUPFAM" id="SSF52540">
    <property type="entry name" value="P-loop containing nucleoside triphosphate hydrolases"/>
    <property type="match status" value="1"/>
</dbReference>
<evidence type="ECO:0000259" key="2">
    <source>
        <dbReference type="SMART" id="SM00382"/>
    </source>
</evidence>
<keyword evidence="4" id="KW-1185">Reference proteome</keyword>
<proteinExistence type="predicted"/>
<feature type="domain" description="AAA+ ATPase" evidence="2">
    <location>
        <begin position="155"/>
        <end position="294"/>
    </location>
</feature>
<evidence type="ECO:0000313" key="3">
    <source>
        <dbReference type="EMBL" id="NHC13132.1"/>
    </source>
</evidence>
<dbReference type="InterPro" id="IPR027417">
    <property type="entry name" value="P-loop_NTPase"/>
</dbReference>
<dbReference type="PANTHER" id="PTHR47691:SF3">
    <property type="entry name" value="HTH-TYPE TRANSCRIPTIONAL REGULATOR RV0890C-RELATED"/>
    <property type="match status" value="1"/>
</dbReference>
<accession>A0ABX0GQY0</accession>
<dbReference type="SMART" id="SM00382">
    <property type="entry name" value="AAA"/>
    <property type="match status" value="1"/>
</dbReference>
<evidence type="ECO:0000256" key="1">
    <source>
        <dbReference type="PROSITE-ProRule" id="PRU00339"/>
    </source>
</evidence>
<dbReference type="EMBL" id="JAANNP010000001">
    <property type="protein sequence ID" value="NHC13132.1"/>
    <property type="molecule type" value="Genomic_DNA"/>
</dbReference>
<dbReference type="Gene3D" id="1.25.40.10">
    <property type="entry name" value="Tetratricopeptide repeat domain"/>
    <property type="match status" value="1"/>
</dbReference>
<keyword evidence="1" id="KW-0802">TPR repeat</keyword>
<dbReference type="InterPro" id="IPR003593">
    <property type="entry name" value="AAA+_ATPase"/>
</dbReference>
<dbReference type="Pfam" id="PF13191">
    <property type="entry name" value="AAA_16"/>
    <property type="match status" value="1"/>
</dbReference>
<reference evidence="3 4" key="1">
    <citation type="submission" date="2020-03" db="EMBL/GenBank/DDBJ databases">
        <title>Two novel Motilibacter sp.</title>
        <authorList>
            <person name="Liu S."/>
        </authorList>
    </citation>
    <scope>NUCLEOTIDE SEQUENCE [LARGE SCALE GENOMIC DNA]</scope>
    <source>
        <strain evidence="3 4">E257</strain>
    </source>
</reference>
<dbReference type="PRINTS" id="PR00364">
    <property type="entry name" value="DISEASERSIST"/>
</dbReference>
<sequence>MWRGDEKWIMASYFPAEQRSFSEIRRKFVQDLHGVAANQAQGIAFVTNQALSLSERNSLTDTVPCGSEIYHLERICVILDAPQMAELRERFLNISASSEAKAYADFVRDLREATAGDHGLPIVTPLYAATRLTDPLVGRTAELALLKSFLADDSSAGVLAVTGLPGVGKTALASAAAAIAVKHFTGGAVRVDFRAHESHLTDSVGPHRVFGVLLQALGHAEIADDSSVHSAQYHALLHERELARRPVLLLFDDVLDARQVLPLLPNQSMHRVIVTSRHEIGPRLSAETLNLSPLPGDTAVQLLANSRNGMGHAEHHAKEDLIHLAHLCAGLPLALNVVKATLVAFPNLSPGELADELQAEATRLEGLQYEDAAVRGVFRSSYVRLTSEVSRAFRFLSLHPGGHISSNALEHLADIGSTDAKRLLRQLRVANLLESVDGNLWRMHDLLRLFAREELALAESEHDRRDAFNRLLMQYQRRVDQFNAWINGMGEPEPGDLLDSRTSALVWMDGERVALVGAVAAALELELFDGAWHLGNSLVPYLSLRREYETTLGLLGLAQKAAERLADNLKIAVTLNNSALTLSSLRRFDEAVRTHQRALKALRELPLGDRWEEESTVLVGLAEALRRRGDVAASIGPLRRAIRYHQEQGRPFASGFALTNLGIAYRESGQYRNAVHALSMALPIHRANGARWAEASTTAQLATAISQSGDPKTSLAIFDDAMSAYKDVRDERGEASVYMNKGLALMFMSAYPAAQEALESARQGFVSIRDKDGELMAVHNLAQLMRRLDDSPSG</sequence>
<dbReference type="InterPro" id="IPR019734">
    <property type="entry name" value="TPR_rpt"/>
</dbReference>
<dbReference type="RefSeq" id="WP_166278662.1">
    <property type="nucleotide sequence ID" value="NZ_JAANNP010000001.1"/>
</dbReference>
<dbReference type="Pfam" id="PF13424">
    <property type="entry name" value="TPR_12"/>
    <property type="match status" value="1"/>
</dbReference>
<comment type="caution">
    <text evidence="3">The sequence shown here is derived from an EMBL/GenBank/DDBJ whole genome shotgun (WGS) entry which is preliminary data.</text>
</comment>
<gene>
    <name evidence="3" type="ORF">G9H71_04980</name>
</gene>
<dbReference type="SUPFAM" id="SSF48452">
    <property type="entry name" value="TPR-like"/>
    <property type="match status" value="1"/>
</dbReference>
<evidence type="ECO:0000313" key="4">
    <source>
        <dbReference type="Proteomes" id="UP000800981"/>
    </source>
</evidence>
<name>A0ABX0GQY0_9ACTN</name>
<dbReference type="InterPro" id="IPR041664">
    <property type="entry name" value="AAA_16"/>
</dbReference>
<dbReference type="PROSITE" id="PS50005">
    <property type="entry name" value="TPR"/>
    <property type="match status" value="1"/>
</dbReference>
<organism evidence="3 4">
    <name type="scientific">Motilibacter deserti</name>
    <dbReference type="NCBI Taxonomy" id="2714956"/>
    <lineage>
        <taxon>Bacteria</taxon>
        <taxon>Bacillati</taxon>
        <taxon>Actinomycetota</taxon>
        <taxon>Actinomycetes</taxon>
        <taxon>Motilibacterales</taxon>
        <taxon>Motilibacteraceae</taxon>
        <taxon>Motilibacter</taxon>
    </lineage>
</organism>
<dbReference type="Gene3D" id="3.40.50.300">
    <property type="entry name" value="P-loop containing nucleotide triphosphate hydrolases"/>
    <property type="match status" value="1"/>
</dbReference>
<dbReference type="Proteomes" id="UP000800981">
    <property type="component" value="Unassembled WGS sequence"/>
</dbReference>
<dbReference type="SMART" id="SM00028">
    <property type="entry name" value="TPR"/>
    <property type="match status" value="3"/>
</dbReference>
<feature type="repeat" description="TPR" evidence="1">
    <location>
        <begin position="655"/>
        <end position="688"/>
    </location>
</feature>
<protein>
    <submittedName>
        <fullName evidence="3">Tetratricopeptide repeat protein</fullName>
    </submittedName>
</protein>
<dbReference type="InterPro" id="IPR011990">
    <property type="entry name" value="TPR-like_helical_dom_sf"/>
</dbReference>